<evidence type="ECO:0000313" key="4">
    <source>
        <dbReference type="Proteomes" id="UP000187429"/>
    </source>
</evidence>
<keyword evidence="2" id="KW-0812">Transmembrane</keyword>
<dbReference type="EMBL" id="LSSM01000539">
    <property type="protein sequence ID" value="OMJ28589.1"/>
    <property type="molecule type" value="Genomic_DNA"/>
</dbReference>
<accession>A0A1R1YNU8</accession>
<evidence type="ECO:0000256" key="1">
    <source>
        <dbReference type="SAM" id="MobiDB-lite"/>
    </source>
</evidence>
<dbReference type="OrthoDB" id="10513487at2759"/>
<keyword evidence="2" id="KW-0472">Membrane</keyword>
<feature type="compositionally biased region" description="Polar residues" evidence="1">
    <location>
        <begin position="109"/>
        <end position="121"/>
    </location>
</feature>
<proteinExistence type="predicted"/>
<name>A0A1R1YNU8_9FUNG</name>
<feature type="region of interest" description="Disordered" evidence="1">
    <location>
        <begin position="282"/>
        <end position="310"/>
    </location>
</feature>
<feature type="compositionally biased region" description="Basic and acidic residues" evidence="1">
    <location>
        <begin position="343"/>
        <end position="367"/>
    </location>
</feature>
<feature type="compositionally biased region" description="Low complexity" evidence="1">
    <location>
        <begin position="149"/>
        <end position="160"/>
    </location>
</feature>
<protein>
    <submittedName>
        <fullName evidence="3">Uncharacterized protein</fullName>
    </submittedName>
</protein>
<keyword evidence="4" id="KW-1185">Reference proteome</keyword>
<feature type="compositionally biased region" description="Polar residues" evidence="1">
    <location>
        <begin position="333"/>
        <end position="342"/>
    </location>
</feature>
<evidence type="ECO:0000313" key="3">
    <source>
        <dbReference type="EMBL" id="OMJ28589.1"/>
    </source>
</evidence>
<evidence type="ECO:0000256" key="2">
    <source>
        <dbReference type="SAM" id="Phobius"/>
    </source>
</evidence>
<feature type="compositionally biased region" description="Basic and acidic residues" evidence="1">
    <location>
        <begin position="282"/>
        <end position="297"/>
    </location>
</feature>
<gene>
    <name evidence="3" type="ORF">AYI69_g1932</name>
</gene>
<sequence length="457" mass="51305">MGVRGMYTPKKSIRSITPKFVFIVLIICMFIYTFYKTSPNLDTEKNVPINNDAVIVDDQANIYNENVNQKNKAFDSNNEMEQQVINIDDQSEIFEDFGIHPTVVHLSSQSTVDSQSKNSDILQELKPSRTQTVNDIYRSEETKLKTNSRSESSFSDSNSQDSLLKTVVGDGIFTDSNFSEPRLFSQVSSDNISEIQSEKVSSGSIYTDNNIFESHTDALENIKSESFNQPPSISSQNEKIETASTTVKVINSGSSDDEEESMLAIDIYKASSDKDYELIDSLPDHENDEKSNFDKGNQDSTINYNDDENENKVDILQSLPDQPIDESIKTTEFDNTVPSSQKNDNDQLPDTKDIDIHLDTHAVKGEKNEDDLASNTDSSEYKNFDSDDDDDNDGDNVAIDKANMENADSPKETLNKPVFDDDFNEIDLAPDSQNDLESDPDLFIVSEKINNDSEDDE</sequence>
<feature type="transmembrane region" description="Helical" evidence="2">
    <location>
        <begin position="20"/>
        <end position="35"/>
    </location>
</feature>
<dbReference type="AlphaFoldDB" id="A0A1R1YNU8"/>
<reference evidence="4" key="1">
    <citation type="submission" date="2017-01" db="EMBL/GenBank/DDBJ databases">
        <authorList>
            <person name="Wang Y."/>
            <person name="White M."/>
            <person name="Kvist S."/>
            <person name="Moncalvo J.-M."/>
        </authorList>
    </citation>
    <scope>NUCLEOTIDE SEQUENCE [LARGE SCALE GENOMIC DNA]</scope>
    <source>
        <strain evidence="4">ID-206-W2</strain>
    </source>
</reference>
<keyword evidence="2" id="KW-1133">Transmembrane helix</keyword>
<comment type="caution">
    <text evidence="3">The sequence shown here is derived from an EMBL/GenBank/DDBJ whole genome shotgun (WGS) entry which is preliminary data.</text>
</comment>
<feature type="region of interest" description="Disordered" evidence="1">
    <location>
        <begin position="329"/>
        <end position="457"/>
    </location>
</feature>
<feature type="region of interest" description="Disordered" evidence="1">
    <location>
        <begin position="109"/>
        <end position="160"/>
    </location>
</feature>
<organism evidence="3 4">
    <name type="scientific">Smittium culicis</name>
    <dbReference type="NCBI Taxonomy" id="133412"/>
    <lineage>
        <taxon>Eukaryota</taxon>
        <taxon>Fungi</taxon>
        <taxon>Fungi incertae sedis</taxon>
        <taxon>Zoopagomycota</taxon>
        <taxon>Kickxellomycotina</taxon>
        <taxon>Harpellomycetes</taxon>
        <taxon>Harpellales</taxon>
        <taxon>Legeriomycetaceae</taxon>
        <taxon>Smittium</taxon>
    </lineage>
</organism>
<dbReference type="Proteomes" id="UP000187429">
    <property type="component" value="Unassembled WGS sequence"/>
</dbReference>